<evidence type="ECO:0000313" key="2">
    <source>
        <dbReference type="EMBL" id="MCP2169681.1"/>
    </source>
</evidence>
<name>A0AAE3GK14_9PSEU</name>
<gene>
    <name evidence="2" type="ORF">LX83_006567</name>
</gene>
<dbReference type="AlphaFoldDB" id="A0AAE3GK14"/>
<reference evidence="2" key="1">
    <citation type="submission" date="2022-06" db="EMBL/GenBank/DDBJ databases">
        <title>Genomic Encyclopedia of Archaeal and Bacterial Type Strains, Phase II (KMG-II): from individual species to whole genera.</title>
        <authorList>
            <person name="Goeker M."/>
        </authorList>
    </citation>
    <scope>NUCLEOTIDE SEQUENCE</scope>
    <source>
        <strain evidence="2">DSM 43935</strain>
    </source>
</reference>
<protein>
    <submittedName>
        <fullName evidence="2">Uncharacterized protein</fullName>
    </submittedName>
</protein>
<sequence>MGERVGVGGGGGDVREVDDDVVGEGYRQGTLWLSPEELAEMVDELRAVFAARTGNGPAPNRRPHLVSAIFFPSGAAPDDQPPA</sequence>
<dbReference type="Gene3D" id="6.10.140.2180">
    <property type="match status" value="1"/>
</dbReference>
<feature type="compositionally biased region" description="Gly residues" evidence="1">
    <location>
        <begin position="1"/>
        <end position="12"/>
    </location>
</feature>
<evidence type="ECO:0000313" key="3">
    <source>
        <dbReference type="Proteomes" id="UP001206128"/>
    </source>
</evidence>
<accession>A0AAE3GK14</accession>
<feature type="region of interest" description="Disordered" evidence="1">
    <location>
        <begin position="1"/>
        <end position="20"/>
    </location>
</feature>
<comment type="caution">
    <text evidence="2">The sequence shown here is derived from an EMBL/GenBank/DDBJ whole genome shotgun (WGS) entry which is preliminary data.</text>
</comment>
<dbReference type="EMBL" id="JAMTCK010000020">
    <property type="protein sequence ID" value="MCP2169681.1"/>
    <property type="molecule type" value="Genomic_DNA"/>
</dbReference>
<evidence type="ECO:0000256" key="1">
    <source>
        <dbReference type="SAM" id="MobiDB-lite"/>
    </source>
</evidence>
<organism evidence="2 3">
    <name type="scientific">Goodfellowiella coeruleoviolacea</name>
    <dbReference type="NCBI Taxonomy" id="334858"/>
    <lineage>
        <taxon>Bacteria</taxon>
        <taxon>Bacillati</taxon>
        <taxon>Actinomycetota</taxon>
        <taxon>Actinomycetes</taxon>
        <taxon>Pseudonocardiales</taxon>
        <taxon>Pseudonocardiaceae</taxon>
        <taxon>Goodfellowiella</taxon>
    </lineage>
</organism>
<keyword evidence="3" id="KW-1185">Reference proteome</keyword>
<dbReference type="Proteomes" id="UP001206128">
    <property type="component" value="Unassembled WGS sequence"/>
</dbReference>
<proteinExistence type="predicted"/>